<dbReference type="GO" id="GO:0015031">
    <property type="term" value="P:protein transport"/>
    <property type="evidence" value="ECO:0007669"/>
    <property type="project" value="InterPro"/>
</dbReference>
<feature type="compositionally biased region" description="Polar residues" evidence="2">
    <location>
        <begin position="717"/>
        <end position="727"/>
    </location>
</feature>
<dbReference type="PANTHER" id="PTHR12161:SF13">
    <property type="entry name" value="REGULATOR OF VPS4 ACTIVITY IN THE MVB PATHWAY PROTEIN"/>
    <property type="match status" value="1"/>
</dbReference>
<dbReference type="Proteomes" id="UP001085076">
    <property type="component" value="Miscellaneous, Linkage group lg05"/>
</dbReference>
<reference evidence="3" key="2">
    <citation type="journal article" date="2022" name="Hortic Res">
        <title>The genome of Dioscorea zingiberensis sheds light on the biosynthesis, origin and evolution of the medicinally important diosgenin saponins.</title>
        <authorList>
            <person name="Li Y."/>
            <person name="Tan C."/>
            <person name="Li Z."/>
            <person name="Guo J."/>
            <person name="Li S."/>
            <person name="Chen X."/>
            <person name="Wang C."/>
            <person name="Dai X."/>
            <person name="Yang H."/>
            <person name="Song W."/>
            <person name="Hou L."/>
            <person name="Xu J."/>
            <person name="Tong Z."/>
            <person name="Xu A."/>
            <person name="Yuan X."/>
            <person name="Wang W."/>
            <person name="Yang Q."/>
            <person name="Chen L."/>
            <person name="Sun Z."/>
            <person name="Wang K."/>
            <person name="Pan B."/>
            <person name="Chen J."/>
            <person name="Bao Y."/>
            <person name="Liu F."/>
            <person name="Qi X."/>
            <person name="Gang D.R."/>
            <person name="Wen J."/>
            <person name="Li J."/>
        </authorList>
    </citation>
    <scope>NUCLEOTIDE SEQUENCE</scope>
    <source>
        <strain evidence="3">Dzin_1.0</strain>
    </source>
</reference>
<feature type="region of interest" description="Disordered" evidence="2">
    <location>
        <begin position="241"/>
        <end position="260"/>
    </location>
</feature>
<comment type="similarity">
    <text evidence="1">Belongs to the IST1 family.</text>
</comment>
<dbReference type="Gene3D" id="1.20.1260.60">
    <property type="entry name" value="Vacuolar protein sorting-associated protein Ist1"/>
    <property type="match status" value="1"/>
</dbReference>
<name>A0A9D5CES8_9LILI</name>
<accession>A0A9D5CES8</accession>
<feature type="region of interest" description="Disordered" evidence="2">
    <location>
        <begin position="760"/>
        <end position="779"/>
    </location>
</feature>
<comment type="caution">
    <text evidence="3">The sequence shown here is derived from an EMBL/GenBank/DDBJ whole genome shotgun (WGS) entry which is preliminary data.</text>
</comment>
<dbReference type="EMBL" id="JAGGNH010000005">
    <property type="protein sequence ID" value="KAJ0971393.1"/>
    <property type="molecule type" value="Genomic_DNA"/>
</dbReference>
<dbReference type="OrthoDB" id="29853at2759"/>
<dbReference type="PANTHER" id="PTHR12161">
    <property type="entry name" value="IST1 FAMILY MEMBER"/>
    <property type="match status" value="1"/>
</dbReference>
<dbReference type="InterPro" id="IPR005061">
    <property type="entry name" value="Ist1"/>
</dbReference>
<gene>
    <name evidence="3" type="ORF">J5N97_019352</name>
</gene>
<feature type="region of interest" description="Disordered" evidence="2">
    <location>
        <begin position="786"/>
        <end position="807"/>
    </location>
</feature>
<evidence type="ECO:0000313" key="4">
    <source>
        <dbReference type="Proteomes" id="UP001085076"/>
    </source>
</evidence>
<evidence type="ECO:0000313" key="3">
    <source>
        <dbReference type="EMBL" id="KAJ0971393.1"/>
    </source>
</evidence>
<sequence length="830" mass="91941">MFKKSKSFASEMLYKSFKAAKCKTSLKFVRTRIMLMKNKKGIQVKQMRRDMAMLLAAGKDQTALIRVEHLIREEKNLSAYELIDIYCELIMARLPIIESQKNCPVDLKEAISSVLFASSRCADIPEIIDVRKQFETKYGKEFITAALEVRPGCGVSCLLVEKLSAMAPDMVTKMKVLTSIAEEFNIKWDTKPFEDQNQISSDDLLAGPKTFASANQMPMESPNANFSPVPSPRRINEQSYRMSHTDMVNKRPSLKASSMSRTNITSVPFTESNSRISDNRESRSSWEEVNLAFGAESASLNQQNWNMEFKDASSAAQAAAESAERASIAARTAAELARRESASYNEIKHNIKESVHTLYNETKHPRESVMEAEDRNTDEVVPDRSGKVGRRIYANDTTVIRSFSYSPSYSHEVSSYDEVSEVNKDEGGPCGYAQQSFSDAKFSDHNCNVHDGLVTVNTLNDDSRRDSNILKHLNSRIGDGEEICGSSPGVVISDYGSDTNDQLVSKGYSRENLCASSPNQGEEVSHSFSGNNHLSTKLQGSGFVVKDLRSLQLPFVSEPQFAESFETIEEGNHPSHAKSTFRMTSALPDIDFSDLSNGSTTKEKDGLSLGSLTGGFKNKGFPRPPYLIRDILPDTSVPSNQSLVHTTALDESVSGREKSSASFEASYQAASYDQEPHLHGCMPNARPSGVFPDLTNKKLEGLERHYSVEGRGHGGESSPTLNRSGRNASDIEKQTVSHQSKASTNTTNWGIYLEKKSSSKSFLPEHSPMTPSNSESSVHKDNLNKLQVNTDGPKVPSRESSFKSVSHVHPKLPDYDTIVAHFQALRANRR</sequence>
<evidence type="ECO:0000256" key="2">
    <source>
        <dbReference type="SAM" id="MobiDB-lite"/>
    </source>
</evidence>
<proteinExistence type="inferred from homology"/>
<reference evidence="3" key="1">
    <citation type="submission" date="2021-03" db="EMBL/GenBank/DDBJ databases">
        <authorList>
            <person name="Li Z."/>
            <person name="Yang C."/>
        </authorList>
    </citation>
    <scope>NUCLEOTIDE SEQUENCE</scope>
    <source>
        <strain evidence="3">Dzin_1.0</strain>
        <tissue evidence="3">Leaf</tissue>
    </source>
</reference>
<feature type="region of interest" description="Disordered" evidence="2">
    <location>
        <begin position="707"/>
        <end position="748"/>
    </location>
</feature>
<dbReference type="FunFam" id="1.20.1260.60:FF:000003">
    <property type="entry name" value="IST1-like protein isoform A"/>
    <property type="match status" value="1"/>
</dbReference>
<dbReference type="InterPro" id="IPR042277">
    <property type="entry name" value="IST1-like"/>
</dbReference>
<evidence type="ECO:0000256" key="1">
    <source>
        <dbReference type="ARBA" id="ARBA00005536"/>
    </source>
</evidence>
<organism evidence="3 4">
    <name type="scientific">Dioscorea zingiberensis</name>
    <dbReference type="NCBI Taxonomy" id="325984"/>
    <lineage>
        <taxon>Eukaryota</taxon>
        <taxon>Viridiplantae</taxon>
        <taxon>Streptophyta</taxon>
        <taxon>Embryophyta</taxon>
        <taxon>Tracheophyta</taxon>
        <taxon>Spermatophyta</taxon>
        <taxon>Magnoliopsida</taxon>
        <taxon>Liliopsida</taxon>
        <taxon>Dioscoreales</taxon>
        <taxon>Dioscoreaceae</taxon>
        <taxon>Dioscorea</taxon>
    </lineage>
</organism>
<dbReference type="AlphaFoldDB" id="A0A9D5CES8"/>
<feature type="compositionally biased region" description="Polar residues" evidence="2">
    <location>
        <begin position="736"/>
        <end position="748"/>
    </location>
</feature>
<dbReference type="Pfam" id="PF03398">
    <property type="entry name" value="Ist1"/>
    <property type="match status" value="1"/>
</dbReference>
<evidence type="ECO:0008006" key="5">
    <source>
        <dbReference type="Google" id="ProtNLM"/>
    </source>
</evidence>
<protein>
    <recommendedName>
        <fullName evidence="5">IST1-like protein</fullName>
    </recommendedName>
</protein>
<keyword evidence="4" id="KW-1185">Reference proteome</keyword>